<protein>
    <recommendedName>
        <fullName evidence="4">Trehalase</fullName>
        <ecNumber evidence="4">3.2.1.28</ecNumber>
    </recommendedName>
    <alternativeName>
        <fullName evidence="4">Alpha-trehalose glucohydrolase</fullName>
    </alternativeName>
</protein>
<comment type="similarity">
    <text evidence="1 4">Belongs to the glycosyl hydrolase 37 family.</text>
</comment>
<dbReference type="GO" id="GO:0004555">
    <property type="term" value="F:alpha,alpha-trehalase activity"/>
    <property type="evidence" value="ECO:0007669"/>
    <property type="project" value="UniProtKB-EC"/>
</dbReference>
<evidence type="ECO:0000313" key="6">
    <source>
        <dbReference type="EMBL" id="KAJ1645144.1"/>
    </source>
</evidence>
<dbReference type="Proteomes" id="UP001145021">
    <property type="component" value="Unassembled WGS sequence"/>
</dbReference>
<feature type="chain" id="PRO_5040945037" description="Trehalase" evidence="5">
    <location>
        <begin position="24"/>
        <end position="630"/>
    </location>
</feature>
<dbReference type="GO" id="GO:0005993">
    <property type="term" value="P:trehalose catabolic process"/>
    <property type="evidence" value="ECO:0007669"/>
    <property type="project" value="TreeGrafter"/>
</dbReference>
<dbReference type="AlphaFoldDB" id="A0A9W7XI83"/>
<keyword evidence="5" id="KW-0732">Signal</keyword>
<name>A0A9W7XI83_9FUNG</name>
<dbReference type="EC" id="3.2.1.28" evidence="4"/>
<evidence type="ECO:0000256" key="4">
    <source>
        <dbReference type="RuleBase" id="RU361180"/>
    </source>
</evidence>
<dbReference type="PROSITE" id="PS00927">
    <property type="entry name" value="TREHALASE_1"/>
    <property type="match status" value="1"/>
</dbReference>
<dbReference type="PANTHER" id="PTHR23403">
    <property type="entry name" value="TREHALASE"/>
    <property type="match status" value="1"/>
</dbReference>
<evidence type="ECO:0000256" key="1">
    <source>
        <dbReference type="ARBA" id="ARBA00005615"/>
    </source>
</evidence>
<organism evidence="6 7">
    <name type="scientific">Coemansia asiatica</name>
    <dbReference type="NCBI Taxonomy" id="1052880"/>
    <lineage>
        <taxon>Eukaryota</taxon>
        <taxon>Fungi</taxon>
        <taxon>Fungi incertae sedis</taxon>
        <taxon>Zoopagomycota</taxon>
        <taxon>Kickxellomycotina</taxon>
        <taxon>Kickxellomycetes</taxon>
        <taxon>Kickxellales</taxon>
        <taxon>Kickxellaceae</taxon>
        <taxon>Coemansia</taxon>
    </lineage>
</organism>
<feature type="signal peptide" evidence="5">
    <location>
        <begin position="1"/>
        <end position="23"/>
    </location>
</feature>
<dbReference type="PANTHER" id="PTHR23403:SF1">
    <property type="entry name" value="TREHALASE"/>
    <property type="match status" value="1"/>
</dbReference>
<dbReference type="InterPro" id="IPR008928">
    <property type="entry name" value="6-hairpin_glycosidase_sf"/>
</dbReference>
<dbReference type="Pfam" id="PF01204">
    <property type="entry name" value="Trehalase"/>
    <property type="match status" value="1"/>
</dbReference>
<keyword evidence="2 4" id="KW-0378">Hydrolase</keyword>
<comment type="caution">
    <text evidence="6">The sequence shown here is derived from an EMBL/GenBank/DDBJ whole genome shotgun (WGS) entry which is preliminary data.</text>
</comment>
<dbReference type="Gene3D" id="1.50.10.10">
    <property type="match status" value="1"/>
</dbReference>
<proteinExistence type="inferred from homology"/>
<evidence type="ECO:0000256" key="3">
    <source>
        <dbReference type="ARBA" id="ARBA00023295"/>
    </source>
</evidence>
<comment type="catalytic activity">
    <reaction evidence="4">
        <text>alpha,alpha-trehalose + H2O = alpha-D-glucose + beta-D-glucose</text>
        <dbReference type="Rhea" id="RHEA:32675"/>
        <dbReference type="ChEBI" id="CHEBI:15377"/>
        <dbReference type="ChEBI" id="CHEBI:15903"/>
        <dbReference type="ChEBI" id="CHEBI:16551"/>
        <dbReference type="ChEBI" id="CHEBI:17925"/>
        <dbReference type="EC" id="3.2.1.28"/>
    </reaction>
</comment>
<dbReference type="InterPro" id="IPR012341">
    <property type="entry name" value="6hp_glycosidase-like_sf"/>
</dbReference>
<dbReference type="InterPro" id="IPR018232">
    <property type="entry name" value="Glyco_hydro_37_CS"/>
</dbReference>
<dbReference type="InterPro" id="IPR001661">
    <property type="entry name" value="Glyco_hydro_37"/>
</dbReference>
<keyword evidence="7" id="KW-1185">Reference proteome</keyword>
<dbReference type="SUPFAM" id="SSF48208">
    <property type="entry name" value="Six-hairpin glycosidases"/>
    <property type="match status" value="1"/>
</dbReference>
<accession>A0A9W7XI83</accession>
<evidence type="ECO:0000313" key="7">
    <source>
        <dbReference type="Proteomes" id="UP001145021"/>
    </source>
</evidence>
<gene>
    <name evidence="6" type="ORF">LPJ64_003251</name>
</gene>
<evidence type="ECO:0000256" key="2">
    <source>
        <dbReference type="ARBA" id="ARBA00022801"/>
    </source>
</evidence>
<dbReference type="EMBL" id="JANBOH010000122">
    <property type="protein sequence ID" value="KAJ1645144.1"/>
    <property type="molecule type" value="Genomic_DNA"/>
</dbReference>
<dbReference type="PROSITE" id="PS00928">
    <property type="entry name" value="TREHALASE_2"/>
    <property type="match status" value="1"/>
</dbReference>
<reference evidence="6" key="1">
    <citation type="submission" date="2022-07" db="EMBL/GenBank/DDBJ databases">
        <title>Phylogenomic reconstructions and comparative analyses of Kickxellomycotina fungi.</title>
        <authorList>
            <person name="Reynolds N.K."/>
            <person name="Stajich J.E."/>
            <person name="Barry K."/>
            <person name="Grigoriev I.V."/>
            <person name="Crous P."/>
            <person name="Smith M.E."/>
        </authorList>
    </citation>
    <scope>NUCLEOTIDE SEQUENCE</scope>
    <source>
        <strain evidence="6">NBRC 105413</strain>
    </source>
</reference>
<dbReference type="PRINTS" id="PR00744">
    <property type="entry name" value="GLHYDRLASE37"/>
</dbReference>
<evidence type="ECO:0000256" key="5">
    <source>
        <dbReference type="SAM" id="SignalP"/>
    </source>
</evidence>
<keyword evidence="3 4" id="KW-0326">Glycosidase</keyword>
<sequence>MLVRISPTVLVVLVLQGLQVASIKPACDSPIYCYGDILHAVQMARLYADDKTFVDKPTKLPVDEILAQFDSIGGINATRKDLATFVSQNFGAEGQELRQVDNLPELNPNPEFLIKVADPLLRAFGKTINGYWKTLIREQDLSQLCQGCVSSMLPLKYHFVVPGGRFREMYYWDTYFTLEGLLRSGLVGVAKSNIKDLLDFVDMYGFVPNGARVYYLDRSQPPMLTLMVKLYYEYTQDKEFLLYAIPRLIREHKYWTDNHSVTVKKGADGGKDYVLSRYIVNTDQPRPESYSSDYLLAHNVSSDPVRRAAVYADMAAGAESGWDYTVRWVSDPKAQPDKVLQGIRTSHVVPVELNAILYQAETTLAEFAEAYGNSTDYARSYRDMARARRQAMQNVFYDADSGLYFDYILSDSNNGSGGGQRSDIFSPAALWPYWSFANNSSDCTATANSVRASAKKAFSYVGRVLLQNPGGVPATLINSGQQWDFPQAWPPLQYVVMQGALATANDALATMVAQSYVNSVFCAWYNTGGFIPDVLAQMQGANDTGHIFEKFNSQLVGKQGTGGEYTVQAGFGWTNGVLLWTLEKFGNALSTPVCPGTLIETKTVKIETNRAATSSIPFPAVTATAAAGGH</sequence>